<evidence type="ECO:0000313" key="2">
    <source>
        <dbReference type="EMBL" id="GAP34659.1"/>
    </source>
</evidence>
<dbReference type="STRING" id="1547922.ISF6_5367"/>
<dbReference type="AlphaFoldDB" id="A0A0K8NWL1"/>
<keyword evidence="3" id="KW-1185">Reference proteome</keyword>
<dbReference type="Proteomes" id="UP000037660">
    <property type="component" value="Unassembled WGS sequence"/>
</dbReference>
<keyword evidence="1" id="KW-0472">Membrane</keyword>
<evidence type="ECO:0000256" key="1">
    <source>
        <dbReference type="SAM" id="Phobius"/>
    </source>
</evidence>
<feature type="transmembrane region" description="Helical" evidence="1">
    <location>
        <begin position="77"/>
        <end position="98"/>
    </location>
</feature>
<accession>A0A0K8NWL1</accession>
<evidence type="ECO:0000313" key="3">
    <source>
        <dbReference type="Proteomes" id="UP000037660"/>
    </source>
</evidence>
<reference evidence="2 3" key="2">
    <citation type="journal article" date="2016" name="Science">
        <title>A bacterium that degrades and assimilates poly(ethylene terephthalate).</title>
        <authorList>
            <person name="Yoshida S."/>
            <person name="Hiraga K."/>
            <person name="Takehana T."/>
            <person name="Taniguchi I."/>
            <person name="Yamaji H."/>
            <person name="Maeda Y."/>
            <person name="Toyohara K."/>
            <person name="Miyamoto K."/>
            <person name="Kimura Y."/>
            <person name="Oda K."/>
        </authorList>
    </citation>
    <scope>NUCLEOTIDE SEQUENCE [LARGE SCALE GENOMIC DNA]</scope>
    <source>
        <strain evidence="3">NBRC 110686 / TISTR 2288 / 201-F6</strain>
    </source>
</reference>
<gene>
    <name evidence="2" type="ORF">ISF6_5367</name>
</gene>
<protein>
    <submittedName>
        <fullName evidence="2">Uncharacterized protein</fullName>
    </submittedName>
</protein>
<keyword evidence="1" id="KW-0812">Transmembrane</keyword>
<organism evidence="2 3">
    <name type="scientific">Piscinibacter sakaiensis</name>
    <name type="common">Ideonella sakaiensis</name>
    <dbReference type="NCBI Taxonomy" id="1547922"/>
    <lineage>
        <taxon>Bacteria</taxon>
        <taxon>Pseudomonadati</taxon>
        <taxon>Pseudomonadota</taxon>
        <taxon>Betaproteobacteria</taxon>
        <taxon>Burkholderiales</taxon>
        <taxon>Sphaerotilaceae</taxon>
        <taxon>Piscinibacter</taxon>
    </lineage>
</organism>
<proteinExistence type="predicted"/>
<sequence length="295" mass="31171">MGEAQVPRRRALAMLIAGVVGATVARTAFAQASTSEAPARWTVPPGRWTLDFPQDMQRLDFRGEIDADGGASDGGAMLYPAPSFAGFLVGVLAHAAFVEGSKSARRDQAQAEAQRALQPLAPTLEALSPGALAEATRPLLPLGEAPDWRVEAAPVFVFSRDLRSLSVESHLLLRRAGAPEVVARTAVRATAPPQPAELVAGGWNGDEGAVLRRTAARLLAQAVGTGVRSLGGEWQPGGPQRTVRYPYGGGERIDRVQVLEVRCEDAIVRHLRGDLMVIPWRDPARAGTCAAAPGS</sequence>
<dbReference type="EMBL" id="BBYR01000009">
    <property type="protein sequence ID" value="GAP34659.1"/>
    <property type="molecule type" value="Genomic_DNA"/>
</dbReference>
<reference evidence="3" key="1">
    <citation type="submission" date="2015-07" db="EMBL/GenBank/DDBJ databases">
        <title>Discovery of a poly(ethylene terephthalate assimilation.</title>
        <authorList>
            <person name="Yoshida S."/>
            <person name="Hiraga K."/>
            <person name="Takehana T."/>
            <person name="Taniguchi I."/>
            <person name="Yamaji H."/>
            <person name="Maeda Y."/>
            <person name="Toyohara K."/>
            <person name="Miyamoto K."/>
            <person name="Kimura Y."/>
            <person name="Oda K."/>
        </authorList>
    </citation>
    <scope>NUCLEOTIDE SEQUENCE [LARGE SCALE GENOMIC DNA]</scope>
    <source>
        <strain evidence="3">NBRC 110686 / TISTR 2288 / 201-F6</strain>
    </source>
</reference>
<name>A0A0K8NWL1_PISS1</name>
<comment type="caution">
    <text evidence="2">The sequence shown here is derived from an EMBL/GenBank/DDBJ whole genome shotgun (WGS) entry which is preliminary data.</text>
</comment>
<keyword evidence="1" id="KW-1133">Transmembrane helix</keyword>